<dbReference type="EMBL" id="AP018042">
    <property type="protein sequence ID" value="BAX80168.1"/>
    <property type="molecule type" value="Genomic_DNA"/>
</dbReference>
<reference evidence="2" key="2">
    <citation type="journal article" date="2020" name="Antonie Van Leeuwenhoek">
        <title>Labilibaculum antarcticum sp. nov., a novel facultative anaerobic, psychrotorelant bacterium isolated from marine sediment of Antarctica.</title>
        <authorList>
            <person name="Watanabe M."/>
            <person name="Kojima H."/>
            <person name="Fukui M."/>
        </authorList>
    </citation>
    <scope>NUCLEOTIDE SEQUENCE [LARGE SCALE GENOMIC DNA]</scope>
    <source>
        <strain evidence="2">SPP2</strain>
    </source>
</reference>
<dbReference type="Proteomes" id="UP000218267">
    <property type="component" value="Chromosome"/>
</dbReference>
<dbReference type="Pfam" id="PF11383">
    <property type="entry name" value="DUF3187"/>
    <property type="match status" value="1"/>
</dbReference>
<dbReference type="OrthoDB" id="5418846at2"/>
<protein>
    <recommendedName>
        <fullName evidence="3">DUF3187 domain-containing protein</fullName>
    </recommendedName>
</protein>
<gene>
    <name evidence="1" type="ORF">ALGA_1794</name>
</gene>
<accession>A0A1Y1CID8</accession>
<dbReference type="AlphaFoldDB" id="A0A1Y1CID8"/>
<evidence type="ECO:0008006" key="3">
    <source>
        <dbReference type="Google" id="ProtNLM"/>
    </source>
</evidence>
<organism evidence="1 2">
    <name type="scientific">Labilibaculum antarcticum</name>
    <dbReference type="NCBI Taxonomy" id="1717717"/>
    <lineage>
        <taxon>Bacteria</taxon>
        <taxon>Pseudomonadati</taxon>
        <taxon>Bacteroidota</taxon>
        <taxon>Bacteroidia</taxon>
        <taxon>Marinilabiliales</taxon>
        <taxon>Marinifilaceae</taxon>
        <taxon>Labilibaculum</taxon>
    </lineage>
</organism>
<evidence type="ECO:0000313" key="2">
    <source>
        <dbReference type="Proteomes" id="UP000218267"/>
    </source>
</evidence>
<dbReference type="KEGG" id="mbas:ALGA_1794"/>
<sequence length="330" mass="36900">MRKPQVLLFLGFILLTNYALGQKLVKPFQTHNQSPLVHFFGIPTNPGGSILEKNAFWFGNYFSIANNATSAQINEEAIYLDGEMYRNELFLSYGLFSKLEIGIAIPVVKHSSGVMDSFISNWHDAFNLPGKSRDLMPYYSLNYFFMEEKEIVFQMSESKLSFGDVSISLGTPIVQNPNHDVSFRSFLKLPTGNKTNLVGSGTSDFGFQITGMINSTPERKEFSFYYSGGYLRIGTGALLANKVTRNVGFGSIGLAFNANDNWYLKSQLDFHTSLYEKSYTKQLGKASAQLVLGLDYFVAKDLAISFAFVEDIIVNTAPDFVLQVGVSYQF</sequence>
<keyword evidence="2" id="KW-1185">Reference proteome</keyword>
<name>A0A1Y1CID8_9BACT</name>
<reference evidence="1 2" key="1">
    <citation type="journal article" date="2018" name="Mar. Genomics">
        <title>Complete genome sequence of Marinifilaceae bacterium strain SPP2, isolated from the Antarctic marine sediment.</title>
        <authorList>
            <person name="Watanabe M."/>
            <person name="Kojima H."/>
            <person name="Fukui M."/>
        </authorList>
    </citation>
    <scope>NUCLEOTIDE SEQUENCE [LARGE SCALE GENOMIC DNA]</scope>
    <source>
        <strain evidence="1 2">SPP2</strain>
    </source>
</reference>
<dbReference type="InterPro" id="IPR021523">
    <property type="entry name" value="DUF3187"/>
</dbReference>
<proteinExistence type="predicted"/>
<evidence type="ECO:0000313" key="1">
    <source>
        <dbReference type="EMBL" id="BAX80168.1"/>
    </source>
</evidence>
<dbReference type="RefSeq" id="WP_096429036.1">
    <property type="nucleotide sequence ID" value="NZ_AP018042.1"/>
</dbReference>